<sequence>MRGYVCTMSQRVRYENKVDPEFEENVRHKYYEKLKDGCLKVRFSDKFLKCPFCHESKDYSYNDLLRHADRIASKSKTTSYKEKAKHTGLIEYLERDFHAKIKCFDSTSVNLTPNRNANEELIVWPWMAVVSNIPVEYKNDCGKKLTADWITEGYSPVEDHLLLKWHGFSGLAVVEFGKTWDGFYHVMKFIKAFEVNKHGRKDWFDREKCKDDKLYAWIATAEDYNRDGVIGDYLRKNGDLKTVADVQKEDESVICGLKAMIHERDKRTEEMNDKISKIDVQLETAMKQKEVMTENFNRDKEIMQKATEELLKMITDEHERTKRRLEEREKGLKAREAINEIEQRKLDDEKRMIELEVLEQNKTNERGLKLAVDLKREKEKIHQKIIELQKKLDEKQCLELRIKQMKEALEVIKHMTDEHHKAKNKLESIQNDLRVKEEELEDLEFLNQSLKVKERISNDELVESRKELIYGLSGNTSHARVFVKRMGELDEKPFIAAAKRHCSNKREGLKYGERVASVWENHLRDTSWHPFKVITVEGIRKEILDEEDEKIVSLKNEYDKDVYDAVVTALNELNEYNPIGRYPVAVLWNKKLERPATLKEGVEAVLNQWKIYKHKRLN</sequence>
<evidence type="ECO:0000313" key="8">
    <source>
        <dbReference type="Proteomes" id="UP000215914"/>
    </source>
</evidence>
<protein>
    <submittedName>
        <fullName evidence="7">Uncharacterized domain XH, Zinc finger-XS domain protein</fullName>
    </submittedName>
</protein>
<dbReference type="Pfam" id="PF03469">
    <property type="entry name" value="XH"/>
    <property type="match status" value="1"/>
</dbReference>
<dbReference type="InterPro" id="IPR005379">
    <property type="entry name" value="FDM1-5/IDN2_XH"/>
</dbReference>
<dbReference type="Proteomes" id="UP000215914">
    <property type="component" value="Chromosome 5"/>
</dbReference>
<organism evidence="7 8">
    <name type="scientific">Helianthus annuus</name>
    <name type="common">Common sunflower</name>
    <dbReference type="NCBI Taxonomy" id="4232"/>
    <lineage>
        <taxon>Eukaryota</taxon>
        <taxon>Viridiplantae</taxon>
        <taxon>Streptophyta</taxon>
        <taxon>Embryophyta</taxon>
        <taxon>Tracheophyta</taxon>
        <taxon>Spermatophyta</taxon>
        <taxon>Magnoliopsida</taxon>
        <taxon>eudicotyledons</taxon>
        <taxon>Gunneridae</taxon>
        <taxon>Pentapetalae</taxon>
        <taxon>asterids</taxon>
        <taxon>campanulids</taxon>
        <taxon>Asterales</taxon>
        <taxon>Asteraceae</taxon>
        <taxon>Asteroideae</taxon>
        <taxon>Heliantheae alliance</taxon>
        <taxon>Heliantheae</taxon>
        <taxon>Helianthus</taxon>
    </lineage>
</organism>
<dbReference type="OMA" id="NTSHARV"/>
<accession>A0A251ULL1</accession>
<evidence type="ECO:0000256" key="3">
    <source>
        <dbReference type="SAM" id="Coils"/>
    </source>
</evidence>
<dbReference type="InterPro" id="IPR005381">
    <property type="entry name" value="Znf-XS_domain"/>
</dbReference>
<feature type="domain" description="Zinc finger-XS" evidence="6">
    <location>
        <begin position="50"/>
        <end position="89"/>
    </location>
</feature>
<keyword evidence="8" id="KW-1185">Reference proteome</keyword>
<keyword evidence="1 3" id="KW-0175">Coiled coil</keyword>
<dbReference type="PANTHER" id="PTHR21596:SF23">
    <property type="entry name" value="FACTOR OF DNA METHYLATION 4"/>
    <property type="match status" value="1"/>
</dbReference>
<dbReference type="AlphaFoldDB" id="A0A251ULL1"/>
<dbReference type="InterPro" id="IPR045177">
    <property type="entry name" value="FDM1-5/IDN2"/>
</dbReference>
<dbReference type="Pfam" id="PF03470">
    <property type="entry name" value="zf-XS"/>
    <property type="match status" value="1"/>
</dbReference>
<dbReference type="InterPro" id="IPR005380">
    <property type="entry name" value="XS_domain"/>
</dbReference>
<dbReference type="Pfam" id="PF03468">
    <property type="entry name" value="XS"/>
    <property type="match status" value="1"/>
</dbReference>
<gene>
    <name evidence="7" type="ORF">HannXRQ_Chr05g0134911</name>
</gene>
<evidence type="ECO:0000256" key="2">
    <source>
        <dbReference type="ARBA" id="ARBA00023158"/>
    </source>
</evidence>
<evidence type="ECO:0000313" key="7">
    <source>
        <dbReference type="EMBL" id="OTG24277.1"/>
    </source>
</evidence>
<keyword evidence="2" id="KW-0943">RNA-mediated gene silencing</keyword>
<proteinExistence type="predicted"/>
<dbReference type="PANTHER" id="PTHR21596">
    <property type="entry name" value="RIBONUCLEASE P SUBUNIT P38"/>
    <property type="match status" value="1"/>
</dbReference>
<name>A0A251ULL1_HELAN</name>
<dbReference type="Gene3D" id="3.30.70.2890">
    <property type="entry name" value="XS domain"/>
    <property type="match status" value="1"/>
</dbReference>
<feature type="coiled-coil region" evidence="3">
    <location>
        <begin position="371"/>
        <end position="453"/>
    </location>
</feature>
<dbReference type="InParanoid" id="A0A251ULL1"/>
<feature type="domain" description="XS" evidence="4">
    <location>
        <begin position="119"/>
        <end position="225"/>
    </location>
</feature>
<reference evidence="8" key="1">
    <citation type="journal article" date="2017" name="Nature">
        <title>The sunflower genome provides insights into oil metabolism, flowering and Asterid evolution.</title>
        <authorList>
            <person name="Badouin H."/>
            <person name="Gouzy J."/>
            <person name="Grassa C.J."/>
            <person name="Murat F."/>
            <person name="Staton S.E."/>
            <person name="Cottret L."/>
            <person name="Lelandais-Briere C."/>
            <person name="Owens G.L."/>
            <person name="Carrere S."/>
            <person name="Mayjonade B."/>
            <person name="Legrand L."/>
            <person name="Gill N."/>
            <person name="Kane N.C."/>
            <person name="Bowers J.E."/>
            <person name="Hubner S."/>
            <person name="Bellec A."/>
            <person name="Berard A."/>
            <person name="Berges H."/>
            <person name="Blanchet N."/>
            <person name="Boniface M.C."/>
            <person name="Brunel D."/>
            <person name="Catrice O."/>
            <person name="Chaidir N."/>
            <person name="Claudel C."/>
            <person name="Donnadieu C."/>
            <person name="Faraut T."/>
            <person name="Fievet G."/>
            <person name="Helmstetter N."/>
            <person name="King M."/>
            <person name="Knapp S.J."/>
            <person name="Lai Z."/>
            <person name="Le Paslier M.C."/>
            <person name="Lippi Y."/>
            <person name="Lorenzon L."/>
            <person name="Mandel J.R."/>
            <person name="Marage G."/>
            <person name="Marchand G."/>
            <person name="Marquand E."/>
            <person name="Bret-Mestries E."/>
            <person name="Morien E."/>
            <person name="Nambeesan S."/>
            <person name="Nguyen T."/>
            <person name="Pegot-Espagnet P."/>
            <person name="Pouilly N."/>
            <person name="Raftis F."/>
            <person name="Sallet E."/>
            <person name="Schiex T."/>
            <person name="Thomas J."/>
            <person name="Vandecasteele C."/>
            <person name="Vares D."/>
            <person name="Vear F."/>
            <person name="Vautrin S."/>
            <person name="Crespi M."/>
            <person name="Mangin B."/>
            <person name="Burke J.M."/>
            <person name="Salse J."/>
            <person name="Munos S."/>
            <person name="Vincourt P."/>
            <person name="Rieseberg L.H."/>
            <person name="Langlade N.B."/>
        </authorList>
    </citation>
    <scope>NUCLEOTIDE SEQUENCE [LARGE SCALE GENOMIC DNA]</scope>
    <source>
        <strain evidence="8">cv. SF193</strain>
    </source>
</reference>
<dbReference type="STRING" id="4232.A0A251ULL1"/>
<evidence type="ECO:0000259" key="4">
    <source>
        <dbReference type="Pfam" id="PF03468"/>
    </source>
</evidence>
<dbReference type="InterPro" id="IPR038588">
    <property type="entry name" value="XS_domain_sf"/>
</dbReference>
<dbReference type="EMBL" id="CM007894">
    <property type="protein sequence ID" value="OTG24277.1"/>
    <property type="molecule type" value="Genomic_DNA"/>
</dbReference>
<feature type="domain" description="Factor of DNA methylation 1-5/IDN2" evidence="5">
    <location>
        <begin position="484"/>
        <end position="615"/>
    </location>
</feature>
<evidence type="ECO:0000259" key="6">
    <source>
        <dbReference type="Pfam" id="PF03470"/>
    </source>
</evidence>
<evidence type="ECO:0000259" key="5">
    <source>
        <dbReference type="Pfam" id="PF03469"/>
    </source>
</evidence>
<dbReference type="GO" id="GO:0080188">
    <property type="term" value="P:gene silencing by siRNA-directed DNA methylation"/>
    <property type="evidence" value="ECO:0007669"/>
    <property type="project" value="InterPro"/>
</dbReference>
<evidence type="ECO:0000256" key="1">
    <source>
        <dbReference type="ARBA" id="ARBA00023054"/>
    </source>
</evidence>